<dbReference type="RefSeq" id="WP_076712463.1">
    <property type="nucleotide sequence ID" value="NZ_MOEN01000005.1"/>
</dbReference>
<dbReference type="EMBL" id="MOEN01000005">
    <property type="protein sequence ID" value="OMH40984.1"/>
    <property type="molecule type" value="Genomic_DNA"/>
</dbReference>
<dbReference type="OrthoDB" id="6194521at2"/>
<keyword evidence="3" id="KW-1185">Reference proteome</keyword>
<dbReference type="PANTHER" id="PTHR11106:SF111">
    <property type="entry name" value="MACRO DOMAIN-CONTAINING PROTEIN"/>
    <property type="match status" value="1"/>
</dbReference>
<dbReference type="AlphaFoldDB" id="A0A1R1MMR9"/>
<accession>A0A1R1MMR9</accession>
<evidence type="ECO:0000313" key="3">
    <source>
        <dbReference type="Proteomes" id="UP000187408"/>
    </source>
</evidence>
<dbReference type="Pfam" id="PF01661">
    <property type="entry name" value="Macro"/>
    <property type="match status" value="1"/>
</dbReference>
<dbReference type="STRING" id="1914305.BLW93_02075"/>
<protein>
    <submittedName>
        <fullName evidence="2">Macrodomain protein</fullName>
    </submittedName>
</protein>
<dbReference type="SUPFAM" id="SSF52949">
    <property type="entry name" value="Macro domain-like"/>
    <property type="match status" value="1"/>
</dbReference>
<dbReference type="PROSITE" id="PS51154">
    <property type="entry name" value="MACRO"/>
    <property type="match status" value="1"/>
</dbReference>
<sequence length="183" mass="19944">MNNREVARLNWNGRDLVVVQGDITEEVVDAIVNPANSSLKHGGGVAGAIVRKGGKIIQEESNRIGYLPVGKAVFTTAGKLPCRFVIHTVGPVWGEGDEERKLRSAVDSVLEVASNLGLSSISIPAISTGIFGYPRREGVFVIVDEVLSWLLKNSQSSLKEIRFISIDEETVNLFKETVTDRKI</sequence>
<dbReference type="InterPro" id="IPR002589">
    <property type="entry name" value="Macro_dom"/>
</dbReference>
<name>A0A1R1MMR9_9BACT</name>
<evidence type="ECO:0000313" key="2">
    <source>
        <dbReference type="EMBL" id="OMH40984.1"/>
    </source>
</evidence>
<gene>
    <name evidence="2" type="ORF">BLW93_02075</name>
</gene>
<feature type="domain" description="Macro" evidence="1">
    <location>
        <begin position="3"/>
        <end position="182"/>
    </location>
</feature>
<proteinExistence type="predicted"/>
<dbReference type="SMART" id="SM00506">
    <property type="entry name" value="A1pp"/>
    <property type="match status" value="1"/>
</dbReference>
<dbReference type="PANTHER" id="PTHR11106">
    <property type="entry name" value="GANGLIOSIDE INDUCED DIFFERENTIATION ASSOCIATED PROTEIN 2-RELATED"/>
    <property type="match status" value="1"/>
</dbReference>
<comment type="caution">
    <text evidence="2">The sequence shown here is derived from an EMBL/GenBank/DDBJ whole genome shotgun (WGS) entry which is preliminary data.</text>
</comment>
<dbReference type="Proteomes" id="UP000187408">
    <property type="component" value="Unassembled WGS sequence"/>
</dbReference>
<dbReference type="Gene3D" id="3.40.220.10">
    <property type="entry name" value="Leucine Aminopeptidase, subunit E, domain 1"/>
    <property type="match status" value="1"/>
</dbReference>
<organism evidence="2 3">
    <name type="scientific">Desulfurobacterium indicum</name>
    <dbReference type="NCBI Taxonomy" id="1914305"/>
    <lineage>
        <taxon>Bacteria</taxon>
        <taxon>Pseudomonadati</taxon>
        <taxon>Aquificota</taxon>
        <taxon>Aquificia</taxon>
        <taxon>Desulfurobacteriales</taxon>
        <taxon>Desulfurobacteriaceae</taxon>
        <taxon>Desulfurobacterium</taxon>
    </lineage>
</organism>
<dbReference type="InterPro" id="IPR043472">
    <property type="entry name" value="Macro_dom-like"/>
</dbReference>
<dbReference type="CDD" id="cd02907">
    <property type="entry name" value="Macro_Af1521_BAL-like"/>
    <property type="match status" value="1"/>
</dbReference>
<reference evidence="2 3" key="1">
    <citation type="submission" date="2016-10" db="EMBL/GenBank/DDBJ databases">
        <title>Genome sequence of a sulfur-reducing bacterium Desulfurobacterium indicum K6013.</title>
        <authorList>
            <person name="Cao J."/>
            <person name="Shao Z."/>
            <person name="Alain K."/>
            <person name="Jebbar M."/>
        </authorList>
    </citation>
    <scope>NUCLEOTIDE SEQUENCE [LARGE SCALE GENOMIC DNA]</scope>
    <source>
        <strain evidence="2 3">K6013</strain>
    </source>
</reference>
<evidence type="ECO:0000259" key="1">
    <source>
        <dbReference type="PROSITE" id="PS51154"/>
    </source>
</evidence>